<accession>A0ABR0X6N0</accession>
<dbReference type="PANTHER" id="PTHR11441:SF12">
    <property type="entry name" value="THYMIDINE KINASE A"/>
    <property type="match status" value="1"/>
</dbReference>
<evidence type="ECO:0000256" key="8">
    <source>
        <dbReference type="RuleBase" id="RU000544"/>
    </source>
</evidence>
<keyword evidence="6 8" id="KW-0418">Kinase</keyword>
<evidence type="ECO:0000313" key="11">
    <source>
        <dbReference type="Proteomes" id="UP001318860"/>
    </source>
</evidence>
<evidence type="ECO:0000313" key="10">
    <source>
        <dbReference type="EMBL" id="KAK6155302.1"/>
    </source>
</evidence>
<dbReference type="SUPFAM" id="SSF52540">
    <property type="entry name" value="P-loop containing nucleoside triphosphate hydrolases"/>
    <property type="match status" value="1"/>
</dbReference>
<evidence type="ECO:0000256" key="5">
    <source>
        <dbReference type="ARBA" id="ARBA00022741"/>
    </source>
</evidence>
<organism evidence="10 11">
    <name type="scientific">Rehmannia glutinosa</name>
    <name type="common">Chinese foxglove</name>
    <dbReference type="NCBI Taxonomy" id="99300"/>
    <lineage>
        <taxon>Eukaryota</taxon>
        <taxon>Viridiplantae</taxon>
        <taxon>Streptophyta</taxon>
        <taxon>Embryophyta</taxon>
        <taxon>Tracheophyta</taxon>
        <taxon>Spermatophyta</taxon>
        <taxon>Magnoliopsida</taxon>
        <taxon>eudicotyledons</taxon>
        <taxon>Gunneridae</taxon>
        <taxon>Pentapetalae</taxon>
        <taxon>asterids</taxon>
        <taxon>lamiids</taxon>
        <taxon>Lamiales</taxon>
        <taxon>Orobanchaceae</taxon>
        <taxon>Rehmannieae</taxon>
        <taxon>Rehmannia</taxon>
    </lineage>
</organism>
<comment type="catalytic activity">
    <reaction evidence="8">
        <text>thymidine + ATP = dTMP + ADP + H(+)</text>
        <dbReference type="Rhea" id="RHEA:19129"/>
        <dbReference type="ChEBI" id="CHEBI:15378"/>
        <dbReference type="ChEBI" id="CHEBI:17748"/>
        <dbReference type="ChEBI" id="CHEBI:30616"/>
        <dbReference type="ChEBI" id="CHEBI:63528"/>
        <dbReference type="ChEBI" id="CHEBI:456216"/>
        <dbReference type="EC" id="2.7.1.21"/>
    </reaction>
</comment>
<dbReference type="SUPFAM" id="SSF57716">
    <property type="entry name" value="Glucocorticoid receptor-like (DNA-binding domain)"/>
    <property type="match status" value="1"/>
</dbReference>
<evidence type="ECO:0000256" key="7">
    <source>
        <dbReference type="ARBA" id="ARBA00022840"/>
    </source>
</evidence>
<evidence type="ECO:0000256" key="9">
    <source>
        <dbReference type="RuleBase" id="RU004165"/>
    </source>
</evidence>
<dbReference type="InterPro" id="IPR020633">
    <property type="entry name" value="Thymidine_kinase_CS"/>
</dbReference>
<name>A0ABR0X6N0_REHGL</name>
<sequence>MSPPPSHGVDLGVAQSHRRPGEVHVIVGPMFAGKTTALLRRVMAEADTGRTVAMIKSSKDNRYAADAVVTHDGSKFPCWALPDLLSFKNKFGADAYHKLDVIGIDEAQFFGDLYDFCCEAADLDGKTVVVAGLDARCELCGKRAFFTLRKTNEMQTELIGGADVYMPVCRQHYTNGQGVRMDAARRGFETPTVQNDLIFETAATV</sequence>
<evidence type="ECO:0000256" key="6">
    <source>
        <dbReference type="ARBA" id="ARBA00022777"/>
    </source>
</evidence>
<keyword evidence="7 8" id="KW-0067">ATP-binding</keyword>
<dbReference type="Gene3D" id="3.40.50.300">
    <property type="entry name" value="P-loop containing nucleotide triphosphate hydrolases"/>
    <property type="match status" value="1"/>
</dbReference>
<keyword evidence="3 8" id="KW-0237">DNA synthesis</keyword>
<dbReference type="PANTHER" id="PTHR11441">
    <property type="entry name" value="THYMIDINE KINASE"/>
    <property type="match status" value="1"/>
</dbReference>
<dbReference type="InterPro" id="IPR001267">
    <property type="entry name" value="Thymidine_kinase"/>
</dbReference>
<dbReference type="Gene3D" id="3.30.60.20">
    <property type="match status" value="1"/>
</dbReference>
<reference evidence="10 11" key="1">
    <citation type="journal article" date="2021" name="Comput. Struct. Biotechnol. J.">
        <title>De novo genome assembly of the potent medicinal plant Rehmannia glutinosa using nanopore technology.</title>
        <authorList>
            <person name="Ma L."/>
            <person name="Dong C."/>
            <person name="Song C."/>
            <person name="Wang X."/>
            <person name="Zheng X."/>
            <person name="Niu Y."/>
            <person name="Chen S."/>
            <person name="Feng W."/>
        </authorList>
    </citation>
    <scope>NUCLEOTIDE SEQUENCE [LARGE SCALE GENOMIC DNA]</scope>
    <source>
        <strain evidence="10">DH-2019</strain>
    </source>
</reference>
<dbReference type="EC" id="2.7.1.21" evidence="2 8"/>
<dbReference type="EMBL" id="JABTTQ020000005">
    <property type="protein sequence ID" value="KAK6155302.1"/>
    <property type="molecule type" value="Genomic_DNA"/>
</dbReference>
<evidence type="ECO:0000256" key="2">
    <source>
        <dbReference type="ARBA" id="ARBA00012118"/>
    </source>
</evidence>
<dbReference type="Proteomes" id="UP001318860">
    <property type="component" value="Unassembled WGS sequence"/>
</dbReference>
<comment type="caution">
    <text evidence="10">The sequence shown here is derived from an EMBL/GenBank/DDBJ whole genome shotgun (WGS) entry which is preliminary data.</text>
</comment>
<comment type="similarity">
    <text evidence="1 9">Belongs to the thymidine kinase family.</text>
</comment>
<keyword evidence="11" id="KW-1185">Reference proteome</keyword>
<gene>
    <name evidence="10" type="ORF">DH2020_009550</name>
</gene>
<dbReference type="Pfam" id="PF00265">
    <property type="entry name" value="TK"/>
    <property type="match status" value="1"/>
</dbReference>
<evidence type="ECO:0000256" key="1">
    <source>
        <dbReference type="ARBA" id="ARBA00007587"/>
    </source>
</evidence>
<dbReference type="InterPro" id="IPR027417">
    <property type="entry name" value="P-loop_NTPase"/>
</dbReference>
<proteinExistence type="inferred from homology"/>
<protein>
    <recommendedName>
        <fullName evidence="2 8">Thymidine kinase</fullName>
        <ecNumber evidence="2 8">2.7.1.21</ecNumber>
    </recommendedName>
</protein>
<keyword evidence="4 8" id="KW-0808">Transferase</keyword>
<dbReference type="PROSITE" id="PS00603">
    <property type="entry name" value="TK_CELLULAR_TYPE"/>
    <property type="match status" value="1"/>
</dbReference>
<evidence type="ECO:0000256" key="4">
    <source>
        <dbReference type="ARBA" id="ARBA00022679"/>
    </source>
</evidence>
<evidence type="ECO:0000256" key="3">
    <source>
        <dbReference type="ARBA" id="ARBA00022634"/>
    </source>
</evidence>
<keyword evidence="5 8" id="KW-0547">Nucleotide-binding</keyword>